<dbReference type="GO" id="GO:0005886">
    <property type="term" value="C:plasma membrane"/>
    <property type="evidence" value="ECO:0007669"/>
    <property type="project" value="UniProtKB-SubCell"/>
</dbReference>
<keyword evidence="2 5" id="KW-0812">Transmembrane</keyword>
<accession>A0A9X1MDB9</accession>
<proteinExistence type="predicted"/>
<dbReference type="AlphaFoldDB" id="A0A9X1MDB9"/>
<evidence type="ECO:0000256" key="4">
    <source>
        <dbReference type="ARBA" id="ARBA00023136"/>
    </source>
</evidence>
<keyword evidence="8" id="KW-1185">Reference proteome</keyword>
<keyword evidence="4 5" id="KW-0472">Membrane</keyword>
<feature type="transmembrane region" description="Helical" evidence="5">
    <location>
        <begin position="307"/>
        <end position="325"/>
    </location>
</feature>
<organism evidence="7 8">
    <name type="scientific">Arthrobacter caoxuetaonis</name>
    <dbReference type="NCBI Taxonomy" id="2886935"/>
    <lineage>
        <taxon>Bacteria</taxon>
        <taxon>Bacillati</taxon>
        <taxon>Actinomycetota</taxon>
        <taxon>Actinomycetes</taxon>
        <taxon>Micrococcales</taxon>
        <taxon>Micrococcaceae</taxon>
        <taxon>Arthrobacter</taxon>
    </lineage>
</organism>
<evidence type="ECO:0000256" key="3">
    <source>
        <dbReference type="ARBA" id="ARBA00022989"/>
    </source>
</evidence>
<feature type="transmembrane region" description="Helical" evidence="5">
    <location>
        <begin position="172"/>
        <end position="192"/>
    </location>
</feature>
<dbReference type="EMBL" id="JAJFZV010000002">
    <property type="protein sequence ID" value="MCC3296902.1"/>
    <property type="molecule type" value="Genomic_DNA"/>
</dbReference>
<dbReference type="PANTHER" id="PTHR23501:SF154">
    <property type="entry name" value="MULTIDRUG-EFFLUX TRANSPORTER RV1634-RELATED"/>
    <property type="match status" value="1"/>
</dbReference>
<dbReference type="PANTHER" id="PTHR23501">
    <property type="entry name" value="MAJOR FACILITATOR SUPERFAMILY"/>
    <property type="match status" value="1"/>
</dbReference>
<evidence type="ECO:0000256" key="2">
    <source>
        <dbReference type="ARBA" id="ARBA00022692"/>
    </source>
</evidence>
<feature type="domain" description="Major facilitator superfamily (MFS) profile" evidence="6">
    <location>
        <begin position="21"/>
        <end position="466"/>
    </location>
</feature>
<evidence type="ECO:0000313" key="8">
    <source>
        <dbReference type="Proteomes" id="UP001139158"/>
    </source>
</evidence>
<feature type="transmembrane region" description="Helical" evidence="5">
    <location>
        <begin position="438"/>
        <end position="460"/>
    </location>
</feature>
<evidence type="ECO:0000259" key="6">
    <source>
        <dbReference type="PROSITE" id="PS50850"/>
    </source>
</evidence>
<feature type="transmembrane region" description="Helical" evidence="5">
    <location>
        <begin position="53"/>
        <end position="75"/>
    </location>
</feature>
<dbReference type="Pfam" id="PF07690">
    <property type="entry name" value="MFS_1"/>
    <property type="match status" value="1"/>
</dbReference>
<keyword evidence="3 5" id="KW-1133">Transmembrane helix</keyword>
<dbReference type="PROSITE" id="PS50850">
    <property type="entry name" value="MFS"/>
    <property type="match status" value="1"/>
</dbReference>
<protein>
    <submittedName>
        <fullName evidence="7">MFS transporter</fullName>
    </submittedName>
</protein>
<feature type="transmembrane region" description="Helical" evidence="5">
    <location>
        <begin position="281"/>
        <end position="301"/>
    </location>
</feature>
<dbReference type="Gene3D" id="1.20.1250.20">
    <property type="entry name" value="MFS general substrate transporter like domains"/>
    <property type="match status" value="2"/>
</dbReference>
<dbReference type="Proteomes" id="UP001139158">
    <property type="component" value="Unassembled WGS sequence"/>
</dbReference>
<feature type="transmembrane region" description="Helical" evidence="5">
    <location>
        <begin position="21"/>
        <end position="47"/>
    </location>
</feature>
<evidence type="ECO:0000256" key="1">
    <source>
        <dbReference type="ARBA" id="ARBA00004651"/>
    </source>
</evidence>
<dbReference type="InterPro" id="IPR036259">
    <property type="entry name" value="MFS_trans_sf"/>
</dbReference>
<evidence type="ECO:0000313" key="7">
    <source>
        <dbReference type="EMBL" id="MCC3296902.1"/>
    </source>
</evidence>
<gene>
    <name evidence="7" type="ORF">LJ757_03660</name>
</gene>
<evidence type="ECO:0000256" key="5">
    <source>
        <dbReference type="SAM" id="Phobius"/>
    </source>
</evidence>
<dbReference type="GO" id="GO:0022857">
    <property type="term" value="F:transmembrane transporter activity"/>
    <property type="evidence" value="ECO:0007669"/>
    <property type="project" value="InterPro"/>
</dbReference>
<feature type="transmembrane region" description="Helical" evidence="5">
    <location>
        <begin position="144"/>
        <end position="166"/>
    </location>
</feature>
<feature type="transmembrane region" description="Helical" evidence="5">
    <location>
        <begin position="213"/>
        <end position="230"/>
    </location>
</feature>
<feature type="transmembrane region" description="Helical" evidence="5">
    <location>
        <begin position="409"/>
        <end position="426"/>
    </location>
</feature>
<reference evidence="7" key="1">
    <citation type="submission" date="2021-10" db="EMBL/GenBank/DDBJ databases">
        <title>Novel species in genus Arthrobacter.</title>
        <authorList>
            <person name="Liu Y."/>
        </authorList>
    </citation>
    <scope>NUCLEOTIDE SEQUENCE</scope>
    <source>
        <strain evidence="7">Zg-Y453</strain>
    </source>
</reference>
<dbReference type="InterPro" id="IPR020846">
    <property type="entry name" value="MFS_dom"/>
</dbReference>
<feature type="transmembrane region" description="Helical" evidence="5">
    <location>
        <begin position="236"/>
        <end position="261"/>
    </location>
</feature>
<comment type="caution">
    <text evidence="7">The sequence shown here is derived from an EMBL/GenBank/DDBJ whole genome shotgun (WGS) entry which is preliminary data.</text>
</comment>
<feature type="transmembrane region" description="Helical" evidence="5">
    <location>
        <begin position="362"/>
        <end position="388"/>
    </location>
</feature>
<feature type="transmembrane region" description="Helical" evidence="5">
    <location>
        <begin position="87"/>
        <end position="109"/>
    </location>
</feature>
<sequence>MSDPLPAERREGAMSAAFRPLTLGVIAIVTCVAFEAMAVTTAMPVIGDDLGAGAGYGLAFSMFLTASLLGSVLAGSRCDVEGPRRSLITGMALLVAGLVLSAAAGEFWLVTAGRAVSGLGSGAMVVALYVIIGQVYPSRLQPVIFGWVATAWILPSMVGPLAAGLLAQYASWRWVFAVVIPIVLIAAALVWPRVRPLGPPDSPELDRALGRRRAVWGVFLAGGVFAAQWAGNEAAAAGSVLLGILTASGVLAAVAALSVLLPQGTLWLRRGLPSVVATRGLINAAFVAAEAFMPVMLLAVYGVSPATAGIALTAGAVGWAIGSFLQARVPGDRRHLLLAGGSGLLTLSIGGTGLMAGAQSPFWLLVAVWSLAGVAMGAALSSTSVLVLDASSAADRGQNSASLQLADQVGAVAGTTVGGVLLAVLVQRGPVGPETGYALMWLVLAVFAVIGTAAGIRSAIVRPSTGKVPSQA</sequence>
<dbReference type="RefSeq" id="WP_227894660.1">
    <property type="nucleotide sequence ID" value="NZ_CP099466.1"/>
</dbReference>
<dbReference type="SUPFAM" id="SSF103473">
    <property type="entry name" value="MFS general substrate transporter"/>
    <property type="match status" value="1"/>
</dbReference>
<dbReference type="InterPro" id="IPR011701">
    <property type="entry name" value="MFS"/>
</dbReference>
<feature type="transmembrane region" description="Helical" evidence="5">
    <location>
        <begin position="337"/>
        <end position="356"/>
    </location>
</feature>
<comment type="subcellular location">
    <subcellularLocation>
        <location evidence="1">Cell membrane</location>
        <topology evidence="1">Multi-pass membrane protein</topology>
    </subcellularLocation>
</comment>
<feature type="transmembrane region" description="Helical" evidence="5">
    <location>
        <begin position="115"/>
        <end position="132"/>
    </location>
</feature>
<name>A0A9X1MDB9_9MICC</name>